<protein>
    <submittedName>
        <fullName evidence="1">Uncharacterized protein</fullName>
    </submittedName>
</protein>
<organism evidence="1 2">
    <name type="scientific">Vibrio coralliilyticus</name>
    <dbReference type="NCBI Taxonomy" id="190893"/>
    <lineage>
        <taxon>Bacteria</taxon>
        <taxon>Pseudomonadati</taxon>
        <taxon>Pseudomonadota</taxon>
        <taxon>Gammaproteobacteria</taxon>
        <taxon>Vibrionales</taxon>
        <taxon>Vibrionaceae</taxon>
        <taxon>Vibrio</taxon>
    </lineage>
</organism>
<evidence type="ECO:0000313" key="1">
    <source>
        <dbReference type="EMBL" id="NOJ25338.1"/>
    </source>
</evidence>
<sequence>MSDTTLICFGEYKSDYSFYENEDLFLDSSQYGCHETEFEKWLKTQRLFIKRYSLNLVLPLYEMLLPLKKWRFFSERFEREMQNQFLVSEYPEGFFEAEDEDGQVAAFLPDTYGKMDYRISFYRANGPTYHETYETRQEALKVLANRKFIAKEGALDALVGTSSWNRGIYICSWIQEGISPMEGLLRDRQQSEVQQLFADELLQA</sequence>
<gene>
    <name evidence="1" type="ORF">F0238_21665</name>
</gene>
<comment type="caution">
    <text evidence="1">The sequence shown here is derived from an EMBL/GenBank/DDBJ whole genome shotgun (WGS) entry which is preliminary data.</text>
</comment>
<reference evidence="1 2" key="1">
    <citation type="submission" date="2019-09" db="EMBL/GenBank/DDBJ databases">
        <title>Draft genome sequencing and comparative genomics of hatchery-associated Vibrios.</title>
        <authorList>
            <person name="Kehlet-Delgado H."/>
            <person name="Mueller R.S."/>
        </authorList>
    </citation>
    <scope>NUCLEOTIDE SEQUENCE [LARGE SCALE GENOMIC DNA]</scope>
    <source>
        <strain evidence="1 2">09-121-3</strain>
    </source>
</reference>
<dbReference type="Proteomes" id="UP000576645">
    <property type="component" value="Unassembled WGS sequence"/>
</dbReference>
<accession>A0AAP6ZVC7</accession>
<dbReference type="RefSeq" id="WP_171353836.1">
    <property type="nucleotide sequence ID" value="NZ_VTXP01000015.1"/>
</dbReference>
<dbReference type="EMBL" id="VTXP01000015">
    <property type="protein sequence ID" value="NOJ25338.1"/>
    <property type="molecule type" value="Genomic_DNA"/>
</dbReference>
<name>A0AAP6ZVC7_9VIBR</name>
<dbReference type="AlphaFoldDB" id="A0AAP6ZVC7"/>
<proteinExistence type="predicted"/>
<evidence type="ECO:0000313" key="2">
    <source>
        <dbReference type="Proteomes" id="UP000576645"/>
    </source>
</evidence>